<dbReference type="AlphaFoldDB" id="A0A0F9N076"/>
<name>A0A0F9N076_9ZZZZ</name>
<protein>
    <submittedName>
        <fullName evidence="2">Uncharacterized protein</fullName>
    </submittedName>
</protein>
<keyword evidence="1" id="KW-0812">Transmembrane</keyword>
<accession>A0A0F9N076</accession>
<comment type="caution">
    <text evidence="2">The sequence shown here is derived from an EMBL/GenBank/DDBJ whole genome shotgun (WGS) entry which is preliminary data.</text>
</comment>
<reference evidence="2" key="1">
    <citation type="journal article" date="2015" name="Nature">
        <title>Complex archaea that bridge the gap between prokaryotes and eukaryotes.</title>
        <authorList>
            <person name="Spang A."/>
            <person name="Saw J.H."/>
            <person name="Jorgensen S.L."/>
            <person name="Zaremba-Niedzwiedzka K."/>
            <person name="Martijn J."/>
            <person name="Lind A.E."/>
            <person name="van Eijk R."/>
            <person name="Schleper C."/>
            <person name="Guy L."/>
            <person name="Ettema T.J."/>
        </authorList>
    </citation>
    <scope>NUCLEOTIDE SEQUENCE</scope>
</reference>
<keyword evidence="1" id="KW-1133">Transmembrane helix</keyword>
<evidence type="ECO:0000256" key="1">
    <source>
        <dbReference type="SAM" id="Phobius"/>
    </source>
</evidence>
<dbReference type="EMBL" id="LAZR01009062">
    <property type="protein sequence ID" value="KKM74922.1"/>
    <property type="molecule type" value="Genomic_DNA"/>
</dbReference>
<feature type="transmembrane region" description="Helical" evidence="1">
    <location>
        <begin position="44"/>
        <end position="69"/>
    </location>
</feature>
<gene>
    <name evidence="2" type="ORF">LCGC14_1395530</name>
</gene>
<organism evidence="2">
    <name type="scientific">marine sediment metagenome</name>
    <dbReference type="NCBI Taxonomy" id="412755"/>
    <lineage>
        <taxon>unclassified sequences</taxon>
        <taxon>metagenomes</taxon>
        <taxon>ecological metagenomes</taxon>
    </lineage>
</organism>
<keyword evidence="1" id="KW-0472">Membrane</keyword>
<sequence>MTQEEINKKKLTKEYYKKLAEDYRQLLLRSMKLNRDVLADSKKFFIISMLFHVGYFIIGFLIGLTIVGATS</sequence>
<proteinExistence type="predicted"/>
<evidence type="ECO:0000313" key="2">
    <source>
        <dbReference type="EMBL" id="KKM74922.1"/>
    </source>
</evidence>